<dbReference type="Proteomes" id="UP000244855">
    <property type="component" value="Unassembled WGS sequence"/>
</dbReference>
<organism evidence="4 5">
    <name type="scientific">Periconia macrospinosa</name>
    <dbReference type="NCBI Taxonomy" id="97972"/>
    <lineage>
        <taxon>Eukaryota</taxon>
        <taxon>Fungi</taxon>
        <taxon>Dikarya</taxon>
        <taxon>Ascomycota</taxon>
        <taxon>Pezizomycotina</taxon>
        <taxon>Dothideomycetes</taxon>
        <taxon>Pleosporomycetidae</taxon>
        <taxon>Pleosporales</taxon>
        <taxon>Massarineae</taxon>
        <taxon>Periconiaceae</taxon>
        <taxon>Periconia</taxon>
    </lineage>
</organism>
<keyword evidence="2" id="KW-0812">Transmembrane</keyword>
<dbReference type="PANTHER" id="PTHR35395:SF1">
    <property type="entry name" value="DUF6536 DOMAIN-CONTAINING PROTEIN"/>
    <property type="match status" value="1"/>
</dbReference>
<feature type="domain" description="DUF6536" evidence="3">
    <location>
        <begin position="79"/>
        <end position="232"/>
    </location>
</feature>
<name>A0A2V1DN71_9PLEO</name>
<dbReference type="EMBL" id="KZ805410">
    <property type="protein sequence ID" value="PVH98584.1"/>
    <property type="molecule type" value="Genomic_DNA"/>
</dbReference>
<evidence type="ECO:0000256" key="2">
    <source>
        <dbReference type="SAM" id="Phobius"/>
    </source>
</evidence>
<feature type="transmembrane region" description="Helical" evidence="2">
    <location>
        <begin position="81"/>
        <end position="103"/>
    </location>
</feature>
<dbReference type="InterPro" id="IPR046623">
    <property type="entry name" value="DUF6536"/>
</dbReference>
<dbReference type="AlphaFoldDB" id="A0A2V1DN71"/>
<dbReference type="Pfam" id="PF20163">
    <property type="entry name" value="DUF6536"/>
    <property type="match status" value="1"/>
</dbReference>
<dbReference type="STRING" id="97972.A0A2V1DN71"/>
<evidence type="ECO:0000256" key="1">
    <source>
        <dbReference type="SAM" id="MobiDB-lite"/>
    </source>
</evidence>
<sequence length="774" mass="86203">MRRFSKLRQIVPQRMVTSTFPSKRQQSDTGSSTELRALRQPSEYDVETTYQPRSTSKIDLLEAKSRPSSQSVKRWTSGWRFGATTGAGAVLIVFIINLVVTIWGTRLNPSDSSANGGLLYEGDCDRVDRLNSGIHILINVLSTVLLSASNYCMQCLSAPTRKDIDQAHAKRQWLDIGVPSLHNLRRISRKRALIWSLLGLTSLPLHLFYNSAVFSSISINNYMVLSVNESFLHDENCFNCSNITRKWGYEKSPIPEIWEKARNGGYERLSKAQCIEEYAQLLQSKRRNVLLVAADDRFPRLPLSMGNSTRIYAADIVFASNAADPGTVMDSYKWICPSAWSGGKKLYHNNSCAERVNEIKSAPDQWRVGETEADVRADTTEYNIEHEGYPIDYCLSERAEPHCTLEFVTPIAILVTILNLIKAALILYTVFGIKDEPLLTMGDAVASFLEREDLTTRDMCLLSVKEIKESKNYFPVGPRMWSAERWRWKDVASVRRRIATISIFVLTVVAVVALFVYGVQKLPRGTPRSLPGLVRLGFGSIDPRTVILFDHPMSIVGNAVVANIAQPILSFLYFTYNGLFTCMLLGHEWSTYAHNQKGLRVSRPPAGSQRSTYFLQLPYRFALPLMTLSSILHWLVSQSIFLVAIDVYDFNGAKYTMGVGGAGTIGGWKSCGYSPIAICSVFILGFFMVVAIIAFGFVPYKPGMNLAGSCSAAISAACHLGKGEVNGVQAAQERLQWGVVGTNEEGVGHCAFSTKEVRFPIPSEMYAGCVHRRS</sequence>
<reference evidence="4 5" key="1">
    <citation type="journal article" date="2018" name="Sci. Rep.">
        <title>Comparative genomics provides insights into the lifestyle and reveals functional heterogeneity of dark septate endophytic fungi.</title>
        <authorList>
            <person name="Knapp D.G."/>
            <person name="Nemeth J.B."/>
            <person name="Barry K."/>
            <person name="Hainaut M."/>
            <person name="Henrissat B."/>
            <person name="Johnson J."/>
            <person name="Kuo A."/>
            <person name="Lim J.H.P."/>
            <person name="Lipzen A."/>
            <person name="Nolan M."/>
            <person name="Ohm R.A."/>
            <person name="Tamas L."/>
            <person name="Grigoriev I.V."/>
            <person name="Spatafora J.W."/>
            <person name="Nagy L.G."/>
            <person name="Kovacs G.M."/>
        </authorList>
    </citation>
    <scope>NUCLEOTIDE SEQUENCE [LARGE SCALE GENOMIC DNA]</scope>
    <source>
        <strain evidence="4 5">DSE2036</strain>
    </source>
</reference>
<gene>
    <name evidence="4" type="ORF">DM02DRAFT_615710</name>
</gene>
<keyword evidence="2" id="KW-0472">Membrane</keyword>
<evidence type="ECO:0000313" key="5">
    <source>
        <dbReference type="Proteomes" id="UP000244855"/>
    </source>
</evidence>
<feature type="transmembrane region" description="Helical" evidence="2">
    <location>
        <begin position="498"/>
        <end position="519"/>
    </location>
</feature>
<feature type="transmembrane region" description="Helical" evidence="2">
    <location>
        <begin position="192"/>
        <end position="209"/>
    </location>
</feature>
<feature type="compositionally biased region" description="Polar residues" evidence="1">
    <location>
        <begin position="17"/>
        <end position="34"/>
    </location>
</feature>
<evidence type="ECO:0000259" key="3">
    <source>
        <dbReference type="Pfam" id="PF20163"/>
    </source>
</evidence>
<feature type="transmembrane region" description="Helical" evidence="2">
    <location>
        <begin position="555"/>
        <end position="576"/>
    </location>
</feature>
<accession>A0A2V1DN71</accession>
<evidence type="ECO:0000313" key="4">
    <source>
        <dbReference type="EMBL" id="PVH98584.1"/>
    </source>
</evidence>
<protein>
    <recommendedName>
        <fullName evidence="3">DUF6536 domain-containing protein</fullName>
    </recommendedName>
</protein>
<proteinExistence type="predicted"/>
<dbReference type="OrthoDB" id="5429634at2759"/>
<feature type="transmembrane region" description="Helical" evidence="2">
    <location>
        <begin position="407"/>
        <end position="431"/>
    </location>
</feature>
<feature type="transmembrane region" description="Helical" evidence="2">
    <location>
        <begin position="621"/>
        <end position="645"/>
    </location>
</feature>
<keyword evidence="5" id="KW-1185">Reference proteome</keyword>
<keyword evidence="2" id="KW-1133">Transmembrane helix</keyword>
<feature type="transmembrane region" description="Helical" evidence="2">
    <location>
        <begin position="673"/>
        <end position="698"/>
    </location>
</feature>
<feature type="region of interest" description="Disordered" evidence="1">
    <location>
        <begin position="17"/>
        <end position="51"/>
    </location>
</feature>
<dbReference type="PANTHER" id="PTHR35395">
    <property type="entry name" value="DUF6536 DOMAIN-CONTAINING PROTEIN"/>
    <property type="match status" value="1"/>
</dbReference>
<feature type="transmembrane region" description="Helical" evidence="2">
    <location>
        <begin position="134"/>
        <end position="153"/>
    </location>
</feature>